<dbReference type="FunFam" id="3.40.30.10:FF:000189">
    <property type="entry name" value="Glutathione S-Transferase"/>
    <property type="match status" value="1"/>
</dbReference>
<dbReference type="InParanoid" id="E3MM25"/>
<proteinExistence type="inferred from homology"/>
<dbReference type="HOGENOM" id="CLU_039475_1_1_1"/>
<dbReference type="InterPro" id="IPR004046">
    <property type="entry name" value="GST_C"/>
</dbReference>
<sequence>MKYHRKTLTFVIVLKFDLIFALGVLETLSFSFSLCLFFLFSSVDTNKTISCFSTFSNLISIDKSKMVHYKLTYFDARGLAETARQLFVLADVEFEDNRLTVEEFQRLKPTLPSGQVPILSVDGFEISQSAAIWRYLARKFGLSGNTPEEEATADSVVDHFKDFLVSFKHYGAGLFFGKSQDELDRARKEIVEPAVQVYFSVLKKYLEKSGTGYLVGSKLTFADIAVAENLTTLKNTDFFKPEEEKTLASFHQKVLETPKLKEYLEKRKFSTL</sequence>
<keyword evidence="2" id="KW-0808">Transferase</keyword>
<dbReference type="InterPro" id="IPR040079">
    <property type="entry name" value="Glutathione_S-Trfase"/>
</dbReference>
<dbReference type="eggNOG" id="KOG1695">
    <property type="taxonomic scope" value="Eukaryota"/>
</dbReference>
<organism evidence="10">
    <name type="scientific">Caenorhabditis remanei</name>
    <name type="common">Caenorhabditis vulgaris</name>
    <dbReference type="NCBI Taxonomy" id="31234"/>
    <lineage>
        <taxon>Eukaryota</taxon>
        <taxon>Metazoa</taxon>
        <taxon>Ecdysozoa</taxon>
        <taxon>Nematoda</taxon>
        <taxon>Chromadorea</taxon>
        <taxon>Rhabditida</taxon>
        <taxon>Rhabditina</taxon>
        <taxon>Rhabditomorpha</taxon>
        <taxon>Rhabditoidea</taxon>
        <taxon>Rhabditidae</taxon>
        <taxon>Peloderinae</taxon>
        <taxon>Caenorhabditis</taxon>
    </lineage>
</organism>
<dbReference type="Proteomes" id="UP000008281">
    <property type="component" value="Unassembled WGS sequence"/>
</dbReference>
<accession>E3MM25</accession>
<dbReference type="InterPro" id="IPR004045">
    <property type="entry name" value="Glutathione_S-Trfase_N"/>
</dbReference>
<keyword evidence="10" id="KW-1185">Reference proteome</keyword>
<dbReference type="SFLD" id="SFLDG01205">
    <property type="entry name" value="AMPS.1"/>
    <property type="match status" value="1"/>
</dbReference>
<dbReference type="STRING" id="31234.E3MM25"/>
<keyword evidence="6" id="KW-0812">Transmembrane</keyword>
<evidence type="ECO:0000256" key="3">
    <source>
        <dbReference type="ARBA" id="ARBA00038317"/>
    </source>
</evidence>
<dbReference type="Pfam" id="PF14497">
    <property type="entry name" value="GST_C_3"/>
    <property type="match status" value="1"/>
</dbReference>
<feature type="domain" description="GST N-terminal" evidence="7">
    <location>
        <begin position="67"/>
        <end position="144"/>
    </location>
</feature>
<dbReference type="GO" id="GO:0005737">
    <property type="term" value="C:cytoplasm"/>
    <property type="evidence" value="ECO:0007669"/>
    <property type="project" value="UniProtKB-ARBA"/>
</dbReference>
<dbReference type="OrthoDB" id="414243at2759"/>
<dbReference type="GO" id="GO:0006749">
    <property type="term" value="P:glutathione metabolic process"/>
    <property type="evidence" value="ECO:0007669"/>
    <property type="project" value="TreeGrafter"/>
</dbReference>
<dbReference type="InterPro" id="IPR036249">
    <property type="entry name" value="Thioredoxin-like_sf"/>
</dbReference>
<dbReference type="Pfam" id="PF02798">
    <property type="entry name" value="GST_N"/>
    <property type="match status" value="1"/>
</dbReference>
<dbReference type="PANTHER" id="PTHR11571:SF44">
    <property type="entry name" value="GLUTATHIONE S-TRANSFERASE 2-RELATED"/>
    <property type="match status" value="1"/>
</dbReference>
<evidence type="ECO:0000256" key="2">
    <source>
        <dbReference type="ARBA" id="ARBA00022679"/>
    </source>
</evidence>
<dbReference type="PROSITE" id="PS50404">
    <property type="entry name" value="GST_NTER"/>
    <property type="match status" value="1"/>
</dbReference>
<dbReference type="PANTHER" id="PTHR11571">
    <property type="entry name" value="GLUTATHIONE S-TRANSFERASE"/>
    <property type="match status" value="1"/>
</dbReference>
<reference evidence="9" key="1">
    <citation type="submission" date="2007-07" db="EMBL/GenBank/DDBJ databases">
        <title>PCAP assembly of the Caenorhabditis remanei genome.</title>
        <authorList>
            <consortium name="The Caenorhabditis remanei Sequencing Consortium"/>
            <person name="Wilson R.K."/>
        </authorList>
    </citation>
    <scope>NUCLEOTIDE SEQUENCE [LARGE SCALE GENOMIC DNA]</scope>
    <source>
        <strain evidence="9">PB4641</strain>
    </source>
</reference>
<dbReference type="SFLD" id="SFLDG00363">
    <property type="entry name" value="AMPS_(cytGST):_Alpha-__Mu-__Pi"/>
    <property type="match status" value="1"/>
</dbReference>
<dbReference type="KEGG" id="crq:GCK72_014377"/>
<dbReference type="PROSITE" id="PS50405">
    <property type="entry name" value="GST_CTER"/>
    <property type="match status" value="1"/>
</dbReference>
<evidence type="ECO:0000259" key="7">
    <source>
        <dbReference type="PROSITE" id="PS50404"/>
    </source>
</evidence>
<dbReference type="CDD" id="cd03192">
    <property type="entry name" value="GST_C_Sigma_like"/>
    <property type="match status" value="1"/>
</dbReference>
<dbReference type="OMA" id="EHFACIE"/>
<dbReference type="RefSeq" id="XP_003102789.2">
    <property type="nucleotide sequence ID" value="XM_003102741.2"/>
</dbReference>
<evidence type="ECO:0000256" key="1">
    <source>
        <dbReference type="ARBA" id="ARBA00012452"/>
    </source>
</evidence>
<evidence type="ECO:0000256" key="5">
    <source>
        <dbReference type="ARBA" id="ARBA00078118"/>
    </source>
</evidence>
<dbReference type="CDD" id="cd03039">
    <property type="entry name" value="GST_N_Sigma_like"/>
    <property type="match status" value="1"/>
</dbReference>
<dbReference type="InterPro" id="IPR036282">
    <property type="entry name" value="Glutathione-S-Trfase_C_sf"/>
</dbReference>
<evidence type="ECO:0000313" key="9">
    <source>
        <dbReference type="EMBL" id="EFP04828.1"/>
    </source>
</evidence>
<feature type="transmembrane region" description="Helical" evidence="6">
    <location>
        <begin position="12"/>
        <end position="40"/>
    </location>
</feature>
<dbReference type="InterPro" id="IPR010987">
    <property type="entry name" value="Glutathione-S-Trfase_C-like"/>
</dbReference>
<dbReference type="EC" id="2.5.1.18" evidence="1"/>
<evidence type="ECO:0000256" key="4">
    <source>
        <dbReference type="ARBA" id="ARBA00047960"/>
    </source>
</evidence>
<dbReference type="Gene3D" id="1.20.1050.10">
    <property type="match status" value="1"/>
</dbReference>
<keyword evidence="6" id="KW-1133">Transmembrane helix</keyword>
<feature type="domain" description="GST C-terminal" evidence="8">
    <location>
        <begin position="146"/>
        <end position="272"/>
    </location>
</feature>
<dbReference type="GeneID" id="9798125"/>
<comment type="catalytic activity">
    <reaction evidence="4">
        <text>RX + glutathione = an S-substituted glutathione + a halide anion + H(+)</text>
        <dbReference type="Rhea" id="RHEA:16437"/>
        <dbReference type="ChEBI" id="CHEBI:15378"/>
        <dbReference type="ChEBI" id="CHEBI:16042"/>
        <dbReference type="ChEBI" id="CHEBI:17792"/>
        <dbReference type="ChEBI" id="CHEBI:57925"/>
        <dbReference type="ChEBI" id="CHEBI:90779"/>
        <dbReference type="EC" id="2.5.1.18"/>
    </reaction>
</comment>
<dbReference type="EMBL" id="DS268456">
    <property type="protein sequence ID" value="EFP04828.1"/>
    <property type="molecule type" value="Genomic_DNA"/>
</dbReference>
<comment type="similarity">
    <text evidence="3">Belongs to the GST superfamily. Sigma family.</text>
</comment>
<dbReference type="SUPFAM" id="SSF47616">
    <property type="entry name" value="GST C-terminal domain-like"/>
    <property type="match status" value="1"/>
</dbReference>
<evidence type="ECO:0000259" key="8">
    <source>
        <dbReference type="PROSITE" id="PS50405"/>
    </source>
</evidence>
<dbReference type="FunFam" id="1.20.1050.10:FF:000031">
    <property type="entry name" value="Glutathione S-Transferase"/>
    <property type="match status" value="1"/>
</dbReference>
<dbReference type="CTD" id="9798125"/>
<evidence type="ECO:0000256" key="6">
    <source>
        <dbReference type="SAM" id="Phobius"/>
    </source>
</evidence>
<dbReference type="InterPro" id="IPR050213">
    <property type="entry name" value="GST_superfamily"/>
</dbReference>
<keyword evidence="6" id="KW-0472">Membrane</keyword>
<dbReference type="SUPFAM" id="SSF52833">
    <property type="entry name" value="Thioredoxin-like"/>
    <property type="match status" value="1"/>
</dbReference>
<name>E3MM25_CAERE</name>
<dbReference type="SFLD" id="SFLDS00019">
    <property type="entry name" value="Glutathione_Transferase_(cytos"/>
    <property type="match status" value="1"/>
</dbReference>
<dbReference type="AlphaFoldDB" id="E3MM25"/>
<evidence type="ECO:0000313" key="10">
    <source>
        <dbReference type="Proteomes" id="UP000008281"/>
    </source>
</evidence>
<dbReference type="GO" id="GO:0004364">
    <property type="term" value="F:glutathione transferase activity"/>
    <property type="evidence" value="ECO:0007669"/>
    <property type="project" value="UniProtKB-EC"/>
</dbReference>
<gene>
    <name evidence="9" type="primary">Cre-gst-2</name>
    <name evidence="9" type="ORF">CRE_29994</name>
</gene>
<dbReference type="Gene3D" id="3.40.30.10">
    <property type="entry name" value="Glutaredoxin"/>
    <property type="match status" value="1"/>
</dbReference>
<protein>
    <recommendedName>
        <fullName evidence="1">glutathione transferase</fullName>
        <ecNumber evidence="1">2.5.1.18</ecNumber>
    </recommendedName>
    <alternativeName>
        <fullName evidence="5">GST class-sigma</fullName>
    </alternativeName>
</protein>